<keyword evidence="2" id="KW-0732">Signal</keyword>
<evidence type="ECO:0000256" key="1">
    <source>
        <dbReference type="ARBA" id="ARBA00007261"/>
    </source>
</evidence>
<dbReference type="SUPFAM" id="SSF63411">
    <property type="entry name" value="LuxS/MPP-like metallohydrolase"/>
    <property type="match status" value="2"/>
</dbReference>
<evidence type="ECO:0000259" key="3">
    <source>
        <dbReference type="Pfam" id="PF00675"/>
    </source>
</evidence>
<dbReference type="PANTHER" id="PTHR11851:SF49">
    <property type="entry name" value="MITOCHONDRIAL-PROCESSING PEPTIDASE SUBUNIT ALPHA"/>
    <property type="match status" value="1"/>
</dbReference>
<dbReference type="AlphaFoldDB" id="A0A956SBK4"/>
<reference evidence="5" key="1">
    <citation type="submission" date="2020-04" db="EMBL/GenBank/DDBJ databases">
        <authorList>
            <person name="Zhang T."/>
        </authorList>
    </citation>
    <scope>NUCLEOTIDE SEQUENCE</scope>
    <source>
        <strain evidence="5">HKST-UBA02</strain>
    </source>
</reference>
<dbReference type="Pfam" id="PF00675">
    <property type="entry name" value="Peptidase_M16"/>
    <property type="match status" value="1"/>
</dbReference>
<feature type="chain" id="PRO_5037246090" evidence="2">
    <location>
        <begin position="24"/>
        <end position="500"/>
    </location>
</feature>
<comment type="similarity">
    <text evidence="1">Belongs to the peptidase M16 family.</text>
</comment>
<evidence type="ECO:0000259" key="4">
    <source>
        <dbReference type="Pfam" id="PF05193"/>
    </source>
</evidence>
<organism evidence="5 6">
    <name type="scientific">Eiseniibacteriota bacterium</name>
    <dbReference type="NCBI Taxonomy" id="2212470"/>
    <lineage>
        <taxon>Bacteria</taxon>
        <taxon>Candidatus Eiseniibacteriota</taxon>
    </lineage>
</organism>
<dbReference type="Gene3D" id="3.30.830.10">
    <property type="entry name" value="Metalloenzyme, LuxS/M16 peptidase-like"/>
    <property type="match status" value="3"/>
</dbReference>
<dbReference type="EMBL" id="JAGQHS010000005">
    <property type="protein sequence ID" value="MCA9754552.1"/>
    <property type="molecule type" value="Genomic_DNA"/>
</dbReference>
<feature type="domain" description="Peptidase M16 N-terminal" evidence="3">
    <location>
        <begin position="52"/>
        <end position="126"/>
    </location>
</feature>
<gene>
    <name evidence="5" type="ORF">KDA27_02030</name>
</gene>
<evidence type="ECO:0000313" key="6">
    <source>
        <dbReference type="Proteomes" id="UP000739538"/>
    </source>
</evidence>
<dbReference type="InterPro" id="IPR050361">
    <property type="entry name" value="MPP/UQCRC_Complex"/>
</dbReference>
<feature type="signal peptide" evidence="2">
    <location>
        <begin position="1"/>
        <end position="23"/>
    </location>
</feature>
<comment type="caution">
    <text evidence="5">The sequence shown here is derived from an EMBL/GenBank/DDBJ whole genome shotgun (WGS) entry which is preliminary data.</text>
</comment>
<accession>A0A956SBK4</accession>
<dbReference type="InterPro" id="IPR007863">
    <property type="entry name" value="Peptidase_M16_C"/>
</dbReference>
<dbReference type="Proteomes" id="UP000739538">
    <property type="component" value="Unassembled WGS sequence"/>
</dbReference>
<evidence type="ECO:0000313" key="5">
    <source>
        <dbReference type="EMBL" id="MCA9754552.1"/>
    </source>
</evidence>
<proteinExistence type="inferred from homology"/>
<dbReference type="InterPro" id="IPR011249">
    <property type="entry name" value="Metalloenz_LuxS/M16"/>
</dbReference>
<sequence>MKRILGFCAALLAGGAVVSSASASGFGELESEVKEFKLDNGLTFLVVERHEAPVFSFVTFVDAGGVDEVPGVTGIAHMFEHMAFKGTPTVGTDDYEKEAAAMKAVDDAWSAYADELDKGYKADALKLDELMAKFKESQEAAKEFVVSNEFSKLLEENGVQGLNASTGLDFTWYYYSLPSNRLELWARLEGDRMTNPVLREFYVERDVVIEERRFQESSPTGRLFDEVLLSAFLAHPYGTGVIGYTSDLKRITREDAWDFFDKYYVAPNMTVCVVGDVDAKEVEQLAQKYFSGVRTGKDPRRVRTIEPEHGSEIRLTREEDSQQIYAIGYHIPGSDDPNYQAYQLLGDVLASGRSSRLYTRLVKDDQLCSQIFGGVGFPGEKYPNLLVVAGFLNADANPDDVERVLRDEIEKLIRDGVTPEELDKVKTMNRAAFVRGLRSNQGLANQLAMYQGMHGDWKQLFEVTDQIDAVTAEEIQKVAAEVLRKENSVVGVIKKPSTAS</sequence>
<name>A0A956SBK4_UNCEI</name>
<protein>
    <submittedName>
        <fullName evidence="5">Insulinase family protein</fullName>
    </submittedName>
</protein>
<dbReference type="PANTHER" id="PTHR11851">
    <property type="entry name" value="METALLOPROTEASE"/>
    <property type="match status" value="1"/>
</dbReference>
<feature type="domain" description="Peptidase M16 C-terminal" evidence="4">
    <location>
        <begin position="250"/>
        <end position="427"/>
    </location>
</feature>
<dbReference type="Pfam" id="PF05193">
    <property type="entry name" value="Peptidase_M16_C"/>
    <property type="match status" value="1"/>
</dbReference>
<reference evidence="5" key="2">
    <citation type="journal article" date="2021" name="Microbiome">
        <title>Successional dynamics and alternative stable states in a saline activated sludge microbial community over 9 years.</title>
        <authorList>
            <person name="Wang Y."/>
            <person name="Ye J."/>
            <person name="Ju F."/>
            <person name="Liu L."/>
            <person name="Boyd J.A."/>
            <person name="Deng Y."/>
            <person name="Parks D.H."/>
            <person name="Jiang X."/>
            <person name="Yin X."/>
            <person name="Woodcroft B.J."/>
            <person name="Tyson G.W."/>
            <person name="Hugenholtz P."/>
            <person name="Polz M.F."/>
            <person name="Zhang T."/>
        </authorList>
    </citation>
    <scope>NUCLEOTIDE SEQUENCE</scope>
    <source>
        <strain evidence="5">HKST-UBA02</strain>
    </source>
</reference>
<dbReference type="GO" id="GO:0046872">
    <property type="term" value="F:metal ion binding"/>
    <property type="evidence" value="ECO:0007669"/>
    <property type="project" value="InterPro"/>
</dbReference>
<evidence type="ECO:0000256" key="2">
    <source>
        <dbReference type="SAM" id="SignalP"/>
    </source>
</evidence>
<dbReference type="InterPro" id="IPR011765">
    <property type="entry name" value="Pept_M16_N"/>
</dbReference>